<reference evidence="4" key="2">
    <citation type="submission" date="2019-09" db="UniProtKB">
        <authorList>
            <consortium name="WormBaseParasite"/>
        </authorList>
    </citation>
    <scope>IDENTIFICATION</scope>
</reference>
<keyword evidence="1" id="KW-1133">Transmembrane helix</keyword>
<dbReference type="Proteomes" id="UP000050761">
    <property type="component" value="Unassembled WGS sequence"/>
</dbReference>
<proteinExistence type="predicted"/>
<feature type="transmembrane region" description="Helical" evidence="1">
    <location>
        <begin position="128"/>
        <end position="148"/>
    </location>
</feature>
<protein>
    <submittedName>
        <fullName evidence="4">G protein-coupled receptor</fullName>
    </submittedName>
</protein>
<keyword evidence="1" id="KW-0472">Membrane</keyword>
<dbReference type="EMBL" id="UZAH01025970">
    <property type="protein sequence ID" value="VDO73565.1"/>
    <property type="molecule type" value="Genomic_DNA"/>
</dbReference>
<sequence length="258" mass="29106">MASLTTVNSIEVLVDDTHLFDTYVFLPMHCFTSLYLAAIMVSLVSNRHMQQRPRRMFICSCSVFLLAAIYNLIADLSYLVMVHKEMTLQQCSAIRNFLLNPLATQGLVDAVDRFVVIFGYGPLPESTIIIFYLLFPLTGVAFSLYNTVLSNELVLDETQDRYYKDRSILSLFTVCCILPIVFATPTLLISGLQSTLDIENKAVDLAASVFLDFAIPSIWTAYVIYIPSIRCGLLEMIRIPRTLFALIKVDANRLKVFS</sequence>
<feature type="transmembrane region" description="Helical" evidence="1">
    <location>
        <begin position="56"/>
        <end position="73"/>
    </location>
</feature>
<keyword evidence="3" id="KW-1185">Reference proteome</keyword>
<accession>A0A3P8BL17</accession>
<dbReference type="OrthoDB" id="5866451at2759"/>
<evidence type="ECO:0000313" key="3">
    <source>
        <dbReference type="Proteomes" id="UP000050761"/>
    </source>
</evidence>
<evidence type="ECO:0000256" key="1">
    <source>
        <dbReference type="SAM" id="Phobius"/>
    </source>
</evidence>
<feature type="transmembrane region" description="Helical" evidence="1">
    <location>
        <begin position="23"/>
        <end position="44"/>
    </location>
</feature>
<gene>
    <name evidence="2" type="ORF">HPBE_LOCUS7769</name>
</gene>
<evidence type="ECO:0000313" key="2">
    <source>
        <dbReference type="EMBL" id="VDO73565.1"/>
    </source>
</evidence>
<dbReference type="AlphaFoldDB" id="A0A3P8BL17"/>
<organism evidence="2">
    <name type="scientific">Heligmosomoides polygyrus</name>
    <name type="common">Parasitic roundworm</name>
    <dbReference type="NCBI Taxonomy" id="6339"/>
    <lineage>
        <taxon>Eukaryota</taxon>
        <taxon>Metazoa</taxon>
        <taxon>Ecdysozoa</taxon>
        <taxon>Nematoda</taxon>
        <taxon>Chromadorea</taxon>
        <taxon>Rhabditida</taxon>
        <taxon>Rhabditina</taxon>
        <taxon>Rhabditomorpha</taxon>
        <taxon>Strongyloidea</taxon>
        <taxon>Heligmosomidae</taxon>
        <taxon>Heligmosomoides</taxon>
    </lineage>
</organism>
<reference evidence="2 3" key="1">
    <citation type="submission" date="2018-11" db="EMBL/GenBank/DDBJ databases">
        <authorList>
            <consortium name="Pathogen Informatics"/>
        </authorList>
    </citation>
    <scope>NUCLEOTIDE SEQUENCE [LARGE SCALE GENOMIC DNA]</scope>
</reference>
<evidence type="ECO:0000313" key="4">
    <source>
        <dbReference type="WBParaSite" id="HPBE_0000776801-mRNA-1"/>
    </source>
</evidence>
<name>A0A3P8BL17_HELPZ</name>
<dbReference type="WBParaSite" id="HPBE_0000776801-mRNA-1">
    <property type="protein sequence ID" value="HPBE_0000776801-mRNA-1"/>
    <property type="gene ID" value="HPBE_0000776801"/>
</dbReference>
<feature type="transmembrane region" description="Helical" evidence="1">
    <location>
        <begin position="168"/>
        <end position="193"/>
    </location>
</feature>
<keyword evidence="1" id="KW-0812">Transmembrane</keyword>
<feature type="transmembrane region" description="Helical" evidence="1">
    <location>
        <begin position="205"/>
        <end position="226"/>
    </location>
</feature>